<dbReference type="Proteomes" id="UP000287651">
    <property type="component" value="Unassembled WGS sequence"/>
</dbReference>
<proteinExistence type="predicted"/>
<reference evidence="1 2" key="1">
    <citation type="journal article" date="2014" name="Agronomy (Basel)">
        <title>A Draft Genome Sequence for Ensete ventricosum, the Drought-Tolerant Tree Against Hunger.</title>
        <authorList>
            <person name="Harrison J."/>
            <person name="Moore K.A."/>
            <person name="Paszkiewicz K."/>
            <person name="Jones T."/>
            <person name="Grant M."/>
            <person name="Ambacheew D."/>
            <person name="Muzemil S."/>
            <person name="Studholme D.J."/>
        </authorList>
    </citation>
    <scope>NUCLEOTIDE SEQUENCE [LARGE SCALE GENOMIC DNA]</scope>
</reference>
<dbReference type="EMBL" id="AMZH03007398">
    <property type="protein sequence ID" value="RRT61395.1"/>
    <property type="molecule type" value="Genomic_DNA"/>
</dbReference>
<dbReference type="AlphaFoldDB" id="A0A426ZBN4"/>
<accession>A0A426ZBN4</accession>
<comment type="caution">
    <text evidence="1">The sequence shown here is derived from an EMBL/GenBank/DDBJ whole genome shotgun (WGS) entry which is preliminary data.</text>
</comment>
<protein>
    <submittedName>
        <fullName evidence="1">Uncharacterized protein</fullName>
    </submittedName>
</protein>
<name>A0A426ZBN4_ENSVE</name>
<sequence>MLAAVALKLIVEAWQTVIAVVVWQLIVDVAEARRGQIAELYLADFVEGQVVQLTGLLQAVSAAWWTGLTENWIRSASEAAEKIAVGLFASEIAAAAAAAEYVVARVKIVVISASITVVESDAGIEIDFVFDAAVEK</sequence>
<organism evidence="1 2">
    <name type="scientific">Ensete ventricosum</name>
    <name type="common">Abyssinian banana</name>
    <name type="synonym">Musa ensete</name>
    <dbReference type="NCBI Taxonomy" id="4639"/>
    <lineage>
        <taxon>Eukaryota</taxon>
        <taxon>Viridiplantae</taxon>
        <taxon>Streptophyta</taxon>
        <taxon>Embryophyta</taxon>
        <taxon>Tracheophyta</taxon>
        <taxon>Spermatophyta</taxon>
        <taxon>Magnoliopsida</taxon>
        <taxon>Liliopsida</taxon>
        <taxon>Zingiberales</taxon>
        <taxon>Musaceae</taxon>
        <taxon>Ensete</taxon>
    </lineage>
</organism>
<evidence type="ECO:0000313" key="2">
    <source>
        <dbReference type="Proteomes" id="UP000287651"/>
    </source>
</evidence>
<evidence type="ECO:0000313" key="1">
    <source>
        <dbReference type="EMBL" id="RRT61395.1"/>
    </source>
</evidence>
<gene>
    <name evidence="1" type="ORF">B296_00044211</name>
</gene>